<organism evidence="1 2">
    <name type="scientific">Flavobacterium limnosediminis JC2902</name>
    <dbReference type="NCBI Taxonomy" id="1341181"/>
    <lineage>
        <taxon>Bacteria</taxon>
        <taxon>Pseudomonadati</taxon>
        <taxon>Bacteroidota</taxon>
        <taxon>Flavobacteriia</taxon>
        <taxon>Flavobacteriales</taxon>
        <taxon>Flavobacteriaceae</taxon>
        <taxon>Flavobacterium</taxon>
    </lineage>
</organism>
<accession>V6SPT3</accession>
<dbReference type="RefSeq" id="WP_023578919.1">
    <property type="nucleotide sequence ID" value="NZ_AVGG01000005.1"/>
</dbReference>
<dbReference type="STRING" id="1341181.FLJC2902T_12740"/>
<comment type="caution">
    <text evidence="1">The sequence shown here is derived from an EMBL/GenBank/DDBJ whole genome shotgun (WGS) entry which is preliminary data.</text>
</comment>
<keyword evidence="2" id="KW-1185">Reference proteome</keyword>
<evidence type="ECO:0000313" key="2">
    <source>
        <dbReference type="Proteomes" id="UP000018004"/>
    </source>
</evidence>
<dbReference type="OrthoDB" id="717548at2"/>
<name>V6SPT3_9FLAO</name>
<dbReference type="Proteomes" id="UP000018004">
    <property type="component" value="Unassembled WGS sequence"/>
</dbReference>
<proteinExistence type="predicted"/>
<dbReference type="PATRIC" id="fig|1341181.4.peg.1257"/>
<dbReference type="eggNOG" id="COG2304">
    <property type="taxonomic scope" value="Bacteria"/>
</dbReference>
<evidence type="ECO:0000313" key="1">
    <source>
        <dbReference type="EMBL" id="ESU28683.1"/>
    </source>
</evidence>
<sequence>MSFVQEYTASSQIINYSEEFFEGGTSFIYSVGKDGSDSPTILKTDIKGNTIWQRRYYLNIGGGPFAFRKIIQIQDQGVISYLLSYNDGVNESLVSIDKDGNINYSKLLSTDNPSGDCFLVNSKINSDYYYVYPGRYEGYSLELPQIIILRFSYDGNLLNQTYFSTGSADDFEIRNVVSHENGVTVLADHKAGKAHIIEFDYYGSYVYLHKEIYLGDFENSDLISHDIVAVSTSLVEPNKNKYVISGYHTVDSKIFVLAIDCGGDSYYYKLEDSADSKSSLCYYNNNLFVSITNPSNSRVDKFNTFLFDSFSLLWSRQYFYSGPEGIRRIVYNEISDNVVSTSMNNNLLFYDDTDLKNCISQELVYELAPSSVMYLTDGDPYLQGINISISDVENAFQDVFSSGDVICGGPPIINLSEATSLQSPNFYAQAVGSTGSDSTKGFQLRWLLKGALGKHLPKGNYATNTFNFNKPNDFVKIYRAPYVDLSVTLDFSIAPNLVIDSRRRWMYAVGGNTFYVFFRDIQMYQTARANYNPNTHPTEFITAYGEGLIEIENKTKLSFSVSPKFQILSENSTVKVELLSVEKNLISADKYTSFRGGYYTNDLNDKKLVSENIRSIRFSGYDAVISKVYFEFYYNFIEDSNYNKTWEDLGKYALTKNTNIAHIRLEPEVGLVHSKWLRYNDEAYVNTDNYKDKWNGISVEEQERISFVVDKYIELSDLEINPTATESFPFIDQTVGPVEGFTPDPDYDPSQPSSNQFEISNLQLLQISSLDYHVARMLGLGILDYKEELFEGKYIYLAEYITYGDLEDGLGAREVQHVYCTLPTTIDDERLSLPLDIKEVKPGVYYGHGTEAPQLLTDPEGYTHDGRTRFLTLYHEPLHDEAPNEPFFANGHEFDSSAYTEPVYAGLEYKLSSDFIWRKPELPYDKKYFNIDTTVIQGDNNETVPILIPEEGNPLFIHREKQAGEHTYSSYGINWFSRATSSSLNFNIETVFPVVNTLQPPTNINALLIRKENPLFLTSLYEQQRLNSIVSNDKTLIRLTFDYNHTQELIDYHKTINGQTISGYYELDNSDEVFADEIEVFFRNEMPNVISGKIHSVIEDPANELLSIVTTEPFVITSSTTLINGNPNTETIEPVIPNGLNSNFVGSVMRIDEKEFIVHEVVQGANQYPEFKVFKRAINGAQFGFADVSNEDLESPENNKLFIVVENMLSEGSWNSPAPISLTIGIDPQINSIHSEEIFVQTPDALTVEGHVQKFRGLFRTATITKHLETVEVYEDENDTSPTILVNQHQGIYKIEFGNFTLNQHYQHSELDHSVEWYNGVIRLHMIGQDSKRRKEFKVIKTENIGVSGQNLIVYIIDPEFSDENPNNGQTGYIKTGNQSVAYYPGYKAYFHYDENNGLTEQAILPTEGEGERYSIFGLRSHRVNNNLHSKISTPVLMFAKEIEEPLRPELPKGGKYATRPDFYGKSTYTFRTAFANDHKPYSIQFNRTSDIQILSAIYNQPTIDTIVDTIFKNGEETFYVNRWEDFLGFEYEDGLFKPFDLDGEMVRLPLPNNTRFIASINSFIDEHNSFYNNLPNVVSQLTEISSLNQIVVPGVPGRNGELLLKDFIKNVIHNCFVPLTEVPVIYRYVKNESDGYVPIPKKQVIRDRNGNLLPVTHPEFDMAPMMVKLTPNQGASPTVGTDEVQFTDYGLDGASNAKYFYTVREFDLQMKTGEYSPILGPISLVNTLPPTAPEILKVTPILANRVLEITPKIQFEINAYKNIQNVKKVNIYRASNRVDSLSIRTMQLVKVIDVEVASFDETGRWSFTDDFTDLPEIPYGDPLFYSLTVSRQIKYIDKDGSTIIDYAPSEASKVVLTNIVENYSPESPVMEYYSEPLGTEDVDLNCITLSWNKTTYKGKYHLYKMNSGGNWVKIHEINSNENTVYVQLEDTELNNPSLRVISDDGSKMYHHFKVIAENTSGMLSSKENILTIYNEVTWNDVGGIGTMIVGRTFRVR</sequence>
<gene>
    <name evidence="1" type="ORF">FLJC2902T_12740</name>
</gene>
<dbReference type="EMBL" id="AVGG01000005">
    <property type="protein sequence ID" value="ESU28683.1"/>
    <property type="molecule type" value="Genomic_DNA"/>
</dbReference>
<reference evidence="1 2" key="1">
    <citation type="submission" date="2013-08" db="EMBL/GenBank/DDBJ databases">
        <title>Flavobacterium limnosediminis JC2902 genome sequencing.</title>
        <authorList>
            <person name="Lee K."/>
            <person name="Yi H."/>
            <person name="Park S."/>
            <person name="Chun J."/>
        </authorList>
    </citation>
    <scope>NUCLEOTIDE SEQUENCE [LARGE SCALE GENOMIC DNA]</scope>
    <source>
        <strain evidence="1 2">JC2902</strain>
    </source>
</reference>
<protein>
    <submittedName>
        <fullName evidence="1">Uncharacterized protein</fullName>
    </submittedName>
</protein>